<protein>
    <submittedName>
        <fullName evidence="1">Uncharacterized protein</fullName>
    </submittedName>
</protein>
<accession>A0A0F9NQ86</accession>
<evidence type="ECO:0000313" key="1">
    <source>
        <dbReference type="EMBL" id="KKN21665.1"/>
    </source>
</evidence>
<sequence length="76" mass="8206">MSHFDVYDYDSLSAYSTGFLSVHSHYSRLEVYVKGYLQSGQGSLGPIVKSPGRGMKIPSGTLLVPLQVGQGRSARA</sequence>
<dbReference type="EMBL" id="LAZR01003128">
    <property type="protein sequence ID" value="KKN21665.1"/>
    <property type="molecule type" value="Genomic_DNA"/>
</dbReference>
<name>A0A0F9NQ86_9ZZZZ</name>
<dbReference type="AlphaFoldDB" id="A0A0F9NQ86"/>
<organism evidence="1">
    <name type="scientific">marine sediment metagenome</name>
    <dbReference type="NCBI Taxonomy" id="412755"/>
    <lineage>
        <taxon>unclassified sequences</taxon>
        <taxon>metagenomes</taxon>
        <taxon>ecological metagenomes</taxon>
    </lineage>
</organism>
<proteinExistence type="predicted"/>
<comment type="caution">
    <text evidence="1">The sequence shown here is derived from an EMBL/GenBank/DDBJ whole genome shotgun (WGS) entry which is preliminary data.</text>
</comment>
<reference evidence="1" key="1">
    <citation type="journal article" date="2015" name="Nature">
        <title>Complex archaea that bridge the gap between prokaryotes and eukaryotes.</title>
        <authorList>
            <person name="Spang A."/>
            <person name="Saw J.H."/>
            <person name="Jorgensen S.L."/>
            <person name="Zaremba-Niedzwiedzka K."/>
            <person name="Martijn J."/>
            <person name="Lind A.E."/>
            <person name="van Eijk R."/>
            <person name="Schleper C."/>
            <person name="Guy L."/>
            <person name="Ettema T.J."/>
        </authorList>
    </citation>
    <scope>NUCLEOTIDE SEQUENCE</scope>
</reference>
<gene>
    <name evidence="1" type="ORF">LCGC14_0922930</name>
</gene>